<reference evidence="2 3" key="1">
    <citation type="submission" date="2024-01" db="EMBL/GenBank/DDBJ databases">
        <title>Horizontal gene transfer in Aeromonas trota.</title>
        <authorList>
            <person name="Otero Olarra J.E."/>
            <person name="Perez Valdespino A."/>
        </authorList>
    </citation>
    <scope>NUCLEOTIDE SEQUENCE [LARGE SCALE GENOMIC DNA]</scope>
    <source>
        <strain evidence="2 3">9.1</strain>
    </source>
</reference>
<dbReference type="RefSeq" id="WP_327786805.1">
    <property type="nucleotide sequence ID" value="NZ_JAEHHW010000002.1"/>
</dbReference>
<sequence length="154" mass="17183">MSRSPLSWLNFNMGEIMQHDINRLFGIFYICGYFVAILLGIGCYIWQDEMIFLLGFGFFGCFMAARLAMLGVFSALSTTIAWLIAFVSTTLINAMLLGLITLLVYLTHRTVAQEMADNASWLLMAFQGCSALFILGGLKSGHLQWQQGQGDQCQ</sequence>
<gene>
    <name evidence="2" type="ORF">V1482_02045</name>
</gene>
<feature type="transmembrane region" description="Helical" evidence="1">
    <location>
        <begin position="53"/>
        <end position="73"/>
    </location>
</feature>
<keyword evidence="1" id="KW-0812">Transmembrane</keyword>
<keyword evidence="1" id="KW-1133">Transmembrane helix</keyword>
<dbReference type="EMBL" id="JAZDDP010000001">
    <property type="protein sequence ID" value="MEL3918191.1"/>
    <property type="molecule type" value="Genomic_DNA"/>
</dbReference>
<name>A0ABU9J811_AEREN</name>
<feature type="transmembrane region" description="Helical" evidence="1">
    <location>
        <begin position="21"/>
        <end position="47"/>
    </location>
</feature>
<protein>
    <submittedName>
        <fullName evidence="2">Uncharacterized protein</fullName>
    </submittedName>
</protein>
<evidence type="ECO:0000313" key="2">
    <source>
        <dbReference type="EMBL" id="MEL3918191.1"/>
    </source>
</evidence>
<keyword evidence="1" id="KW-0472">Membrane</keyword>
<comment type="caution">
    <text evidence="2">The sequence shown here is derived from an EMBL/GenBank/DDBJ whole genome shotgun (WGS) entry which is preliminary data.</text>
</comment>
<dbReference type="Proteomes" id="UP001491613">
    <property type="component" value="Unassembled WGS sequence"/>
</dbReference>
<feature type="transmembrane region" description="Helical" evidence="1">
    <location>
        <begin position="80"/>
        <end position="107"/>
    </location>
</feature>
<evidence type="ECO:0000313" key="3">
    <source>
        <dbReference type="Proteomes" id="UP001491613"/>
    </source>
</evidence>
<keyword evidence="3" id="KW-1185">Reference proteome</keyword>
<evidence type="ECO:0000256" key="1">
    <source>
        <dbReference type="SAM" id="Phobius"/>
    </source>
</evidence>
<proteinExistence type="predicted"/>
<feature type="transmembrane region" description="Helical" evidence="1">
    <location>
        <begin position="119"/>
        <end position="138"/>
    </location>
</feature>
<accession>A0ABU9J811</accession>
<organism evidence="2 3">
    <name type="scientific">Aeromonas enteropelogenes</name>
    <name type="common">Aeromonas trota</name>
    <dbReference type="NCBI Taxonomy" id="29489"/>
    <lineage>
        <taxon>Bacteria</taxon>
        <taxon>Pseudomonadati</taxon>
        <taxon>Pseudomonadota</taxon>
        <taxon>Gammaproteobacteria</taxon>
        <taxon>Aeromonadales</taxon>
        <taxon>Aeromonadaceae</taxon>
        <taxon>Aeromonas</taxon>
    </lineage>
</organism>